<proteinExistence type="predicted"/>
<dbReference type="Pfam" id="PF13751">
    <property type="entry name" value="DDE_Tnp_1_6"/>
    <property type="match status" value="1"/>
</dbReference>
<accession>A0ABP2CKB6</accession>
<comment type="caution">
    <text evidence="2">The sequence shown here is derived from an EMBL/GenBank/DDBJ whole genome shotgun (WGS) entry which is preliminary data.</text>
</comment>
<evidence type="ECO:0000313" key="2">
    <source>
        <dbReference type="EMBL" id="CZR04164.1"/>
    </source>
</evidence>
<keyword evidence="3" id="KW-1185">Reference proteome</keyword>
<organism evidence="2 3">
    <name type="scientific">Trichococcus flocculiformis</name>
    <dbReference type="NCBI Taxonomy" id="82803"/>
    <lineage>
        <taxon>Bacteria</taxon>
        <taxon>Bacillati</taxon>
        <taxon>Bacillota</taxon>
        <taxon>Bacilli</taxon>
        <taxon>Lactobacillales</taxon>
        <taxon>Carnobacteriaceae</taxon>
        <taxon>Trichococcus</taxon>
    </lineage>
</organism>
<dbReference type="EMBL" id="FJMZ01000055">
    <property type="protein sequence ID" value="CZR04164.1"/>
    <property type="molecule type" value="Genomic_DNA"/>
</dbReference>
<evidence type="ECO:0000313" key="3">
    <source>
        <dbReference type="Proteomes" id="UP000195947"/>
    </source>
</evidence>
<feature type="domain" description="Transposase DDE" evidence="1">
    <location>
        <begin position="6"/>
        <end position="109"/>
    </location>
</feature>
<sequence length="118" mass="13761">QKNSIKNEKLIFFFDVEKCKCCPLEGICHKIGTKSKTYTLTIKSNLHQEQLDFENSDAFREKSRMRYRIEQKNSELKNRYGLKKSMSNGLFGMTIQSASTVFIANMRKIIREIEKKGA</sequence>
<gene>
    <name evidence="2" type="ORF">TFLO_2904</name>
</gene>
<dbReference type="RefSeq" id="WP_179193139.1">
    <property type="nucleotide sequence ID" value="NZ_FJMZ01000055.1"/>
</dbReference>
<name>A0ABP2CKB6_9LACT</name>
<protein>
    <recommendedName>
        <fullName evidence="1">Transposase DDE domain-containing protein</fullName>
    </recommendedName>
</protein>
<evidence type="ECO:0000259" key="1">
    <source>
        <dbReference type="Pfam" id="PF13751"/>
    </source>
</evidence>
<feature type="non-terminal residue" evidence="2">
    <location>
        <position position="1"/>
    </location>
</feature>
<reference evidence="2 3" key="1">
    <citation type="submission" date="2016-02" db="EMBL/GenBank/DDBJ databases">
        <authorList>
            <person name="Strepis N."/>
        </authorList>
    </citation>
    <scope>NUCLEOTIDE SEQUENCE [LARGE SCALE GENOMIC DNA]</scope>
    <source>
        <strain evidence="2">Trichococcus flocculiformis</strain>
    </source>
</reference>
<dbReference type="InterPro" id="IPR025668">
    <property type="entry name" value="Tnp_DDE_dom"/>
</dbReference>
<dbReference type="Proteomes" id="UP000195947">
    <property type="component" value="Unassembled WGS sequence"/>
</dbReference>